<dbReference type="InterPro" id="IPR001394">
    <property type="entry name" value="Peptidase_C19_UCH"/>
</dbReference>
<evidence type="ECO:0000313" key="4">
    <source>
        <dbReference type="Proteomes" id="UP000270230"/>
    </source>
</evidence>
<dbReference type="InterPro" id="IPR038765">
    <property type="entry name" value="Papain-like_cys_pep_sf"/>
</dbReference>
<dbReference type="SUPFAM" id="SSF54001">
    <property type="entry name" value="Cysteine proteinases"/>
    <property type="match status" value="1"/>
</dbReference>
<dbReference type="GO" id="GO:0004843">
    <property type="term" value="F:cysteine-type deubiquitinase activity"/>
    <property type="evidence" value="ECO:0007669"/>
    <property type="project" value="InterPro"/>
</dbReference>
<dbReference type="Gene3D" id="3.90.70.10">
    <property type="entry name" value="Cysteine proteinases"/>
    <property type="match status" value="1"/>
</dbReference>
<feature type="compositionally biased region" description="Polar residues" evidence="1">
    <location>
        <begin position="1347"/>
        <end position="1356"/>
    </location>
</feature>
<evidence type="ECO:0000259" key="2">
    <source>
        <dbReference type="PROSITE" id="PS50235"/>
    </source>
</evidence>
<feature type="region of interest" description="Disordered" evidence="1">
    <location>
        <begin position="795"/>
        <end position="821"/>
    </location>
</feature>
<feature type="compositionally biased region" description="Polar residues" evidence="1">
    <location>
        <begin position="1398"/>
        <end position="1407"/>
    </location>
</feature>
<reference evidence="3 4" key="1">
    <citation type="journal article" date="2018" name="BMC Genomics">
        <title>Genomic evidence for intraspecific hybridization in a clonal and extremely halotolerant yeast.</title>
        <authorList>
            <person name="Gostincar C."/>
            <person name="Stajich J.E."/>
            <person name="Zupancic J."/>
            <person name="Zalar P."/>
            <person name="Gunde-Cimerman N."/>
        </authorList>
    </citation>
    <scope>NUCLEOTIDE SEQUENCE [LARGE SCALE GENOMIC DNA]</scope>
    <source>
        <strain evidence="3 4">EXF-151</strain>
    </source>
</reference>
<protein>
    <recommendedName>
        <fullName evidence="2">USP domain-containing protein</fullName>
    </recommendedName>
</protein>
<feature type="compositionally biased region" description="Polar residues" evidence="1">
    <location>
        <begin position="1266"/>
        <end position="1277"/>
    </location>
</feature>
<feature type="compositionally biased region" description="Polar residues" evidence="1">
    <location>
        <begin position="91"/>
        <end position="109"/>
    </location>
</feature>
<comment type="caution">
    <text evidence="3">The sequence shown here is derived from an EMBL/GenBank/DDBJ whole genome shotgun (WGS) entry which is preliminary data.</text>
</comment>
<feature type="compositionally biased region" description="Low complexity" evidence="1">
    <location>
        <begin position="1216"/>
        <end position="1248"/>
    </location>
</feature>
<dbReference type="Proteomes" id="UP000270230">
    <property type="component" value="Unassembled WGS sequence"/>
</dbReference>
<feature type="compositionally biased region" description="Polar residues" evidence="1">
    <location>
        <begin position="1305"/>
        <end position="1327"/>
    </location>
</feature>
<feature type="compositionally biased region" description="Polar residues" evidence="1">
    <location>
        <begin position="1173"/>
        <end position="1201"/>
    </location>
</feature>
<feature type="region of interest" description="Disordered" evidence="1">
    <location>
        <begin position="573"/>
        <end position="604"/>
    </location>
</feature>
<feature type="compositionally biased region" description="Polar residues" evidence="1">
    <location>
        <begin position="1003"/>
        <end position="1013"/>
    </location>
</feature>
<dbReference type="VEuPathDB" id="FungiDB:BTJ68_15548"/>
<feature type="compositionally biased region" description="Basic and acidic residues" evidence="1">
    <location>
        <begin position="753"/>
        <end position="762"/>
    </location>
</feature>
<proteinExistence type="predicted"/>
<feature type="region of interest" description="Disordered" evidence="1">
    <location>
        <begin position="880"/>
        <end position="962"/>
    </location>
</feature>
<evidence type="ECO:0000313" key="3">
    <source>
        <dbReference type="EMBL" id="RMY62394.1"/>
    </source>
</evidence>
<feature type="compositionally biased region" description="Polar residues" evidence="1">
    <location>
        <begin position="949"/>
        <end position="958"/>
    </location>
</feature>
<feature type="compositionally biased region" description="Polar residues" evidence="1">
    <location>
        <begin position="1100"/>
        <end position="1117"/>
    </location>
</feature>
<dbReference type="PROSITE" id="PS50235">
    <property type="entry name" value="USP_3"/>
    <property type="match status" value="1"/>
</dbReference>
<dbReference type="GO" id="GO:0016579">
    <property type="term" value="P:protein deubiquitination"/>
    <property type="evidence" value="ECO:0007669"/>
    <property type="project" value="InterPro"/>
</dbReference>
<gene>
    <name evidence="3" type="ORF">D0865_00458</name>
</gene>
<evidence type="ECO:0000256" key="1">
    <source>
        <dbReference type="SAM" id="MobiDB-lite"/>
    </source>
</evidence>
<feature type="region of interest" description="Disordered" evidence="1">
    <location>
        <begin position="86"/>
        <end position="109"/>
    </location>
</feature>
<feature type="compositionally biased region" description="Polar residues" evidence="1">
    <location>
        <begin position="800"/>
        <end position="818"/>
    </location>
</feature>
<feature type="compositionally biased region" description="Polar residues" evidence="1">
    <location>
        <begin position="1377"/>
        <end position="1389"/>
    </location>
</feature>
<feature type="compositionally biased region" description="Polar residues" evidence="1">
    <location>
        <begin position="918"/>
        <end position="927"/>
    </location>
</feature>
<name>A0A3M7DDV4_HORWE</name>
<dbReference type="InterPro" id="IPR028889">
    <property type="entry name" value="USP"/>
</dbReference>
<feature type="compositionally biased region" description="Polar residues" evidence="1">
    <location>
        <begin position="1249"/>
        <end position="1258"/>
    </location>
</feature>
<feature type="compositionally biased region" description="Polar residues" evidence="1">
    <location>
        <begin position="1020"/>
        <end position="1041"/>
    </location>
</feature>
<feature type="domain" description="USP" evidence="2">
    <location>
        <begin position="124"/>
        <end position="519"/>
    </location>
</feature>
<accession>A0A3M7DDV4</accession>
<dbReference type="OrthoDB" id="3884955at2759"/>
<dbReference type="Pfam" id="PF00443">
    <property type="entry name" value="UCH"/>
    <property type="match status" value="1"/>
</dbReference>
<organism evidence="3 4">
    <name type="scientific">Hortaea werneckii</name>
    <name type="common">Black yeast</name>
    <name type="synonym">Cladosporium werneckii</name>
    <dbReference type="NCBI Taxonomy" id="91943"/>
    <lineage>
        <taxon>Eukaryota</taxon>
        <taxon>Fungi</taxon>
        <taxon>Dikarya</taxon>
        <taxon>Ascomycota</taxon>
        <taxon>Pezizomycotina</taxon>
        <taxon>Dothideomycetes</taxon>
        <taxon>Dothideomycetidae</taxon>
        <taxon>Mycosphaerellales</taxon>
        <taxon>Teratosphaeriaceae</taxon>
        <taxon>Hortaea</taxon>
    </lineage>
</organism>
<feature type="compositionally biased region" description="Basic and acidic residues" evidence="1">
    <location>
        <begin position="707"/>
        <end position="745"/>
    </location>
</feature>
<sequence>MTTGWPEDYETLDDFVEEDCNIDIEPWIWNMMRGGLDHHYDAIVDYIRNLPRDNPPYWQESLGSGPPVPLTIWGGAVRHVRFRAKRRGPAASTSGPNQPQEVALRNTEQQSIQKNVPIGGPQRGNLSNKDQICYASAIIQMLCNVPKLRALVSATSDLPFDVNTGRGLHGFVLLGDPGFAIHQSIFSQLRQIASTLEATNTRLPADCTLEFLRTLRQINTQTCREFPEAEEYDPSTLLGVLLEMLNDAGDRSQPLTDTVELRPNRVWLKAQEETVRAGRLIAPLSEDVPLQFSIHKCIGNDSELDDLCTLRVVYESVCSVEGCQSPFSRGFSFEQVLNLQFPQDDPGGVYKVSDLIENWSLGSGRAVCGYDNLHGLAMPAKKKILTTPEILFLRIERLSLGDLMTSGSIFEAENAAQIVSNPLIVEETIDLQPWCNRELPSERRLGALPERMKPKATYYGIEAIIQYNSRHFFTYAKAKDQDGNLFWAKFDDTLPTVVWENPLQIKHRTGDFILVYRLLSEAEVSEALAASETISTAHQSEHGEEFEEIEVIENLNAANEIGDLSDYEDSIGDPVNIQDILNDDGDASEDDDDGAGESEARKDNINITLEEYSRKSGREKGEYFELFFKTVAETAGSDGGAEALLELASRVRQLGEELQAALDSRQSQKSSDREQSDWDAAVMAALQRQPKQFQGYIAQLKMEMREMKKEHQNLKERLSEPHSKLPEPSDNRKLSKRKILSEESKAKKKSASHQKDFTEEEQSARIRLQDLMFEEHTMSSRLNSMKEELEAVRKEKDHLQQQTDTLRSKEQTSPSSVISVRPEELLGQLRDRMQDLSPQSLGDLIQQATIQLVSRTSEASQKQTSATTVATTSTQELIQSATSPSISVTGGPPGAIVSRSDAYPTSGPVGRSADVPFSTPSQLTTKVPGSAHEPMVIDSDPPESDDVEQTQGTPTTDPRFSAPFTPFPVVSAAHSMPSTILPASLSGATGSIQATVSGTGISFSSDLQSSPTKRQPIHGSGQSTATTPIFQTPVTPANVFTQPGGFNLPKQPSSAPQHRVMGPPGRTPQTGERRPYDMIRSPAVSPSRQGGSESPLKRQVVSTMASNTSASPSLSTQGHGLGPAPPPPYGALQSHRAYQAAHTGPPVPPTYFTTPGGFSPSTAAPLPHGYITQAPTTVSQAAPTVPSTVGSVESPSTSRLPTSGPPPRAFNIPAPTTVSQAAPTVSSTVSSVVAPQPSSRLPVPVRSSGTVAPSSGGTNLPAGPSQRGQEASPSAQPITLPPPPGTTSGLNTRSSQPGQEALASAQLSTLPPPSTTSGLNTGSSQPGQGALPSVQPSTQPPPSTTSGLNTGSSQPGQGALPSVQPSTQPPPPDTSSETATGSTKPPQTTEDPKVVLQVPSSPQAELN</sequence>
<feature type="compositionally biased region" description="Acidic residues" evidence="1">
    <location>
        <begin position="581"/>
        <end position="596"/>
    </location>
</feature>
<dbReference type="EMBL" id="QWIN01000013">
    <property type="protein sequence ID" value="RMY62394.1"/>
    <property type="molecule type" value="Genomic_DNA"/>
</dbReference>
<feature type="region of interest" description="Disordered" evidence="1">
    <location>
        <begin position="707"/>
        <end position="762"/>
    </location>
</feature>
<feature type="region of interest" description="Disordered" evidence="1">
    <location>
        <begin position="1003"/>
        <end position="1407"/>
    </location>
</feature>